<organism evidence="2 4">
    <name type="scientific">Vandammella animalimorsus</name>
    <dbReference type="NCBI Taxonomy" id="2029117"/>
    <lineage>
        <taxon>Bacteria</taxon>
        <taxon>Pseudomonadati</taxon>
        <taxon>Pseudomonadota</taxon>
        <taxon>Betaproteobacteria</taxon>
        <taxon>Burkholderiales</taxon>
        <taxon>Comamonadaceae</taxon>
        <taxon>Vandammella</taxon>
    </lineage>
</organism>
<proteinExistence type="predicted"/>
<keyword evidence="4" id="KW-1185">Reference proteome</keyword>
<evidence type="ECO:0000313" key="4">
    <source>
        <dbReference type="Proteomes" id="UP000218054"/>
    </source>
</evidence>
<name>A0A2A2AJQ8_9BURK</name>
<feature type="transmembrane region" description="Helical" evidence="1">
    <location>
        <begin position="151"/>
        <end position="175"/>
    </location>
</feature>
<evidence type="ECO:0000313" key="5">
    <source>
        <dbReference type="Proteomes" id="UP000218644"/>
    </source>
</evidence>
<keyword evidence="1" id="KW-1133">Transmembrane helix</keyword>
<keyword evidence="1" id="KW-0472">Membrane</keyword>
<reference evidence="4 5" key="1">
    <citation type="submission" date="2017-08" db="EMBL/GenBank/DDBJ databases">
        <title>WGS of Clinical strains of the CDC Group NO-1 linked to zoonotic infections in humans.</title>
        <authorList>
            <person name="Bernier A.-M."/>
            <person name="Bernard K."/>
        </authorList>
    </citation>
    <scope>NUCLEOTIDE SEQUENCE [LARGE SCALE GENOMIC DNA]</scope>
    <source>
        <strain evidence="2 4">NML00-0135</strain>
        <strain evidence="3 5">NML79-0751</strain>
    </source>
</reference>
<evidence type="ECO:0000313" key="2">
    <source>
        <dbReference type="EMBL" id="PAT37859.1"/>
    </source>
</evidence>
<feature type="transmembrane region" description="Helical" evidence="1">
    <location>
        <begin position="85"/>
        <end position="102"/>
    </location>
</feature>
<sequence>MAVLIAVWMFVKPWTSYPVSLMAATALELGAPVWVSKAQVIGHAQAEQGDGGAGHVLVETGIAVPVPESQGRHAQVLLEADPSRYAYGLAIFLALLLAARQPGLWRKALAGYCLLLPFQAFTVVFYILKEIIVAAQIDYALLRVSPWQVEAIVYGFQLGTLIVPTLVPILVWLWLDRRFFNEVIVQRFTAPRA</sequence>
<dbReference type="InterPro" id="IPR049823">
    <property type="entry name" value="XrtH_assoc"/>
</dbReference>
<feature type="transmembrane region" description="Helical" evidence="1">
    <location>
        <begin position="109"/>
        <end position="128"/>
    </location>
</feature>
<gene>
    <name evidence="3" type="ORF">CK623_02055</name>
    <name evidence="2" type="ORF">CK625_05655</name>
</gene>
<dbReference type="NCBIfam" id="NF041730">
    <property type="entry name" value="XrtH_assoc"/>
    <property type="match status" value="1"/>
</dbReference>
<evidence type="ECO:0000313" key="3">
    <source>
        <dbReference type="EMBL" id="PAT41766.1"/>
    </source>
</evidence>
<comment type="caution">
    <text evidence="2">The sequence shown here is derived from an EMBL/GenBank/DDBJ whole genome shotgun (WGS) entry which is preliminary data.</text>
</comment>
<dbReference type="Proteomes" id="UP000218644">
    <property type="component" value="Unassembled WGS sequence"/>
</dbReference>
<dbReference type="EMBL" id="NSJD01000001">
    <property type="protein sequence ID" value="PAT41766.1"/>
    <property type="molecule type" value="Genomic_DNA"/>
</dbReference>
<dbReference type="Proteomes" id="UP000218054">
    <property type="component" value="Unassembled WGS sequence"/>
</dbReference>
<evidence type="ECO:0000256" key="1">
    <source>
        <dbReference type="SAM" id="Phobius"/>
    </source>
</evidence>
<dbReference type="EMBL" id="NSJB01000002">
    <property type="protein sequence ID" value="PAT37859.1"/>
    <property type="molecule type" value="Genomic_DNA"/>
</dbReference>
<keyword evidence="1" id="KW-0812">Transmembrane</keyword>
<dbReference type="AlphaFoldDB" id="A0A2A2AJQ8"/>
<accession>A0A2A2AJQ8</accession>
<accession>A0A2A2AV92</accession>
<protein>
    <submittedName>
        <fullName evidence="2">Uncharacterized protein</fullName>
    </submittedName>
</protein>